<evidence type="ECO:0000256" key="3">
    <source>
        <dbReference type="ARBA" id="ARBA00022722"/>
    </source>
</evidence>
<keyword evidence="7" id="KW-0234">DNA repair</keyword>
<evidence type="ECO:0000313" key="11">
    <source>
        <dbReference type="EMBL" id="CAG8540669.1"/>
    </source>
</evidence>
<dbReference type="GO" id="GO:0003697">
    <property type="term" value="F:single-stranded DNA binding"/>
    <property type="evidence" value="ECO:0007669"/>
    <property type="project" value="TreeGrafter"/>
</dbReference>
<dbReference type="SUPFAM" id="SSF56024">
    <property type="entry name" value="Phospholipase D/nuclease"/>
    <property type="match status" value="1"/>
</dbReference>
<sequence>MSDNCSESSIKRQKINLGKNDIVESSIQQHISYEDSGIKLTTTKSLPDSENVESVSLSSILYSEDLVEMVQFNYMFELEFLMSNLPKSKQKTIPTTIVHGLSEESERYLKSEANLFKNVKLISPRLPIPYGTHHTKVKDIVHQSS</sequence>
<comment type="similarity">
    <text evidence="2">Belongs to the tyrosyl-DNA phosphodiesterase family.</text>
</comment>
<keyword evidence="12" id="KW-1185">Reference proteome</keyword>
<dbReference type="Proteomes" id="UP000789375">
    <property type="component" value="Unassembled WGS sequence"/>
</dbReference>
<keyword evidence="3" id="KW-0540">Nuclease</keyword>
<evidence type="ECO:0000256" key="6">
    <source>
        <dbReference type="ARBA" id="ARBA00022839"/>
    </source>
</evidence>
<keyword evidence="8" id="KW-0539">Nucleus</keyword>
<keyword evidence="6" id="KW-0269">Exonuclease</keyword>
<dbReference type="InterPro" id="IPR010347">
    <property type="entry name" value="Tdp1"/>
</dbReference>
<organism evidence="11 12">
    <name type="scientific">Funneliformis mosseae</name>
    <name type="common">Endomycorrhizal fungus</name>
    <name type="synonym">Glomus mosseae</name>
    <dbReference type="NCBI Taxonomy" id="27381"/>
    <lineage>
        <taxon>Eukaryota</taxon>
        <taxon>Fungi</taxon>
        <taxon>Fungi incertae sedis</taxon>
        <taxon>Mucoromycota</taxon>
        <taxon>Glomeromycotina</taxon>
        <taxon>Glomeromycetes</taxon>
        <taxon>Glomerales</taxon>
        <taxon>Glomeraceae</taxon>
        <taxon>Funneliformis</taxon>
    </lineage>
</organism>
<evidence type="ECO:0000256" key="5">
    <source>
        <dbReference type="ARBA" id="ARBA00022801"/>
    </source>
</evidence>
<feature type="binding site" evidence="10">
    <location>
        <position position="136"/>
    </location>
    <ligand>
        <name>substrate</name>
    </ligand>
</feature>
<gene>
    <name evidence="11" type="ORF">FMOSSE_LOCUS5963</name>
</gene>
<dbReference type="AlphaFoldDB" id="A0A9N9AT27"/>
<proteinExistence type="inferred from homology"/>
<reference evidence="11" key="1">
    <citation type="submission" date="2021-06" db="EMBL/GenBank/DDBJ databases">
        <authorList>
            <person name="Kallberg Y."/>
            <person name="Tangrot J."/>
            <person name="Rosling A."/>
        </authorList>
    </citation>
    <scope>NUCLEOTIDE SEQUENCE</scope>
    <source>
        <strain evidence="11">87-6 pot B 2015</strain>
    </source>
</reference>
<dbReference type="Gene3D" id="3.30.870.10">
    <property type="entry name" value="Endonuclease Chain A"/>
    <property type="match status" value="1"/>
</dbReference>
<evidence type="ECO:0000256" key="1">
    <source>
        <dbReference type="ARBA" id="ARBA00004123"/>
    </source>
</evidence>
<dbReference type="GO" id="GO:0017005">
    <property type="term" value="F:3'-tyrosyl-DNA phosphodiesterase activity"/>
    <property type="evidence" value="ECO:0007669"/>
    <property type="project" value="TreeGrafter"/>
</dbReference>
<keyword evidence="4" id="KW-0227">DNA damage</keyword>
<comment type="caution">
    <text evidence="11">The sequence shown here is derived from an EMBL/GenBank/DDBJ whole genome shotgun (WGS) entry which is preliminary data.</text>
</comment>
<evidence type="ECO:0000256" key="9">
    <source>
        <dbReference type="PIRSR" id="PIRSR610347-1"/>
    </source>
</evidence>
<evidence type="ECO:0000313" key="12">
    <source>
        <dbReference type="Proteomes" id="UP000789375"/>
    </source>
</evidence>
<dbReference type="PANTHER" id="PTHR12415:SF0">
    <property type="entry name" value="TYROSYL-DNA PHOSPHODIESTERASE 1"/>
    <property type="match status" value="1"/>
</dbReference>
<dbReference type="EMBL" id="CAJVPP010001200">
    <property type="protein sequence ID" value="CAG8540669.1"/>
    <property type="molecule type" value="Genomic_DNA"/>
</dbReference>
<accession>A0A9N9AT27</accession>
<dbReference type="PANTHER" id="PTHR12415">
    <property type="entry name" value="TYROSYL-DNA PHOSPHODIESTERASE 1"/>
    <property type="match status" value="1"/>
</dbReference>
<evidence type="ECO:0000256" key="8">
    <source>
        <dbReference type="ARBA" id="ARBA00023242"/>
    </source>
</evidence>
<keyword evidence="5" id="KW-0378">Hydrolase</keyword>
<protein>
    <submittedName>
        <fullName evidence="11">14307_t:CDS:1</fullName>
    </submittedName>
</protein>
<evidence type="ECO:0000256" key="4">
    <source>
        <dbReference type="ARBA" id="ARBA00022763"/>
    </source>
</evidence>
<dbReference type="GO" id="GO:0005634">
    <property type="term" value="C:nucleus"/>
    <property type="evidence" value="ECO:0007669"/>
    <property type="project" value="UniProtKB-SubCell"/>
</dbReference>
<dbReference type="Pfam" id="PF06087">
    <property type="entry name" value="Tyr-DNA_phospho"/>
    <property type="match status" value="1"/>
</dbReference>
<dbReference type="GO" id="GO:0003690">
    <property type="term" value="F:double-stranded DNA binding"/>
    <property type="evidence" value="ECO:0007669"/>
    <property type="project" value="TreeGrafter"/>
</dbReference>
<comment type="subcellular location">
    <subcellularLocation>
        <location evidence="1">Nucleus</location>
    </subcellularLocation>
</comment>
<evidence type="ECO:0000256" key="2">
    <source>
        <dbReference type="ARBA" id="ARBA00010205"/>
    </source>
</evidence>
<feature type="active site" description="Nucleophile" evidence="9">
    <location>
        <position position="134"/>
    </location>
</feature>
<dbReference type="GO" id="GO:0006281">
    <property type="term" value="P:DNA repair"/>
    <property type="evidence" value="ECO:0007669"/>
    <property type="project" value="UniProtKB-KW"/>
</dbReference>
<dbReference type="GO" id="GO:0004527">
    <property type="term" value="F:exonuclease activity"/>
    <property type="evidence" value="ECO:0007669"/>
    <property type="project" value="UniProtKB-KW"/>
</dbReference>
<evidence type="ECO:0000256" key="7">
    <source>
        <dbReference type="ARBA" id="ARBA00023204"/>
    </source>
</evidence>
<name>A0A9N9AT27_FUNMO</name>
<evidence type="ECO:0000256" key="10">
    <source>
        <dbReference type="PIRSR" id="PIRSR610347-2"/>
    </source>
</evidence>